<feature type="modified residue" description="4-aspartylphosphate" evidence="1">
    <location>
        <position position="65"/>
    </location>
</feature>
<evidence type="ECO:0000313" key="3">
    <source>
        <dbReference type="EMBL" id="SMD36266.1"/>
    </source>
</evidence>
<sequence length="132" mass="14968">MSEKKKIAVIDDDEVFQLIIKKQIEMKNIECDILNFYNGQEAIDFFKKLETEGANGNAPDLVMLDVNMPVKDGWGFLEDYAHISKDIKSKISLYMVTSSVIQSDIDRAGDNQDIVGFVSKPLTNEKLEEIFS</sequence>
<dbReference type="AlphaFoldDB" id="A0A1W2GJ15"/>
<proteinExistence type="predicted"/>
<dbReference type="STRING" id="692418.SAMN04488029_2802"/>
<evidence type="ECO:0000313" key="4">
    <source>
        <dbReference type="Proteomes" id="UP000192472"/>
    </source>
</evidence>
<dbReference type="InterPro" id="IPR001789">
    <property type="entry name" value="Sig_transdc_resp-reg_receiver"/>
</dbReference>
<dbReference type="Proteomes" id="UP000192472">
    <property type="component" value="Unassembled WGS sequence"/>
</dbReference>
<dbReference type="RefSeq" id="WP_084373457.1">
    <property type="nucleotide sequence ID" value="NZ_FWYF01000003.1"/>
</dbReference>
<accession>A0A1W2GJ15</accession>
<dbReference type="SMART" id="SM00448">
    <property type="entry name" value="REC"/>
    <property type="match status" value="1"/>
</dbReference>
<dbReference type="PANTHER" id="PTHR44520:SF2">
    <property type="entry name" value="RESPONSE REGULATOR RCP1"/>
    <property type="match status" value="1"/>
</dbReference>
<name>A0A1W2GJ15_REIFA</name>
<dbReference type="InterPro" id="IPR052893">
    <property type="entry name" value="TCS_response_regulator"/>
</dbReference>
<dbReference type="Pfam" id="PF00072">
    <property type="entry name" value="Response_reg"/>
    <property type="match status" value="1"/>
</dbReference>
<dbReference type="OrthoDB" id="1524091at2"/>
<reference evidence="3 4" key="1">
    <citation type="submission" date="2017-04" db="EMBL/GenBank/DDBJ databases">
        <authorList>
            <person name="Afonso C.L."/>
            <person name="Miller P.J."/>
            <person name="Scott M.A."/>
            <person name="Spackman E."/>
            <person name="Goraichik I."/>
            <person name="Dimitrov K.M."/>
            <person name="Suarez D.L."/>
            <person name="Swayne D.E."/>
        </authorList>
    </citation>
    <scope>NUCLEOTIDE SEQUENCE [LARGE SCALE GENOMIC DNA]</scope>
    <source>
        <strain evidence="3 4">DSM 26133</strain>
    </source>
</reference>
<dbReference type="GO" id="GO:0000160">
    <property type="term" value="P:phosphorelay signal transduction system"/>
    <property type="evidence" value="ECO:0007669"/>
    <property type="project" value="InterPro"/>
</dbReference>
<keyword evidence="1" id="KW-0597">Phosphoprotein</keyword>
<organism evidence="3 4">
    <name type="scientific">Reichenbachiella faecimaris</name>
    <dbReference type="NCBI Taxonomy" id="692418"/>
    <lineage>
        <taxon>Bacteria</taxon>
        <taxon>Pseudomonadati</taxon>
        <taxon>Bacteroidota</taxon>
        <taxon>Cytophagia</taxon>
        <taxon>Cytophagales</taxon>
        <taxon>Reichenbachiellaceae</taxon>
        <taxon>Reichenbachiella</taxon>
    </lineage>
</organism>
<evidence type="ECO:0000259" key="2">
    <source>
        <dbReference type="PROSITE" id="PS50110"/>
    </source>
</evidence>
<dbReference type="PANTHER" id="PTHR44520">
    <property type="entry name" value="RESPONSE REGULATOR RCP1-RELATED"/>
    <property type="match status" value="1"/>
</dbReference>
<feature type="domain" description="Response regulatory" evidence="2">
    <location>
        <begin position="6"/>
        <end position="132"/>
    </location>
</feature>
<dbReference type="PROSITE" id="PS50110">
    <property type="entry name" value="RESPONSE_REGULATORY"/>
    <property type="match status" value="1"/>
</dbReference>
<gene>
    <name evidence="3" type="ORF">SAMN04488029_2802</name>
</gene>
<dbReference type="EMBL" id="FWYF01000003">
    <property type="protein sequence ID" value="SMD36266.1"/>
    <property type="molecule type" value="Genomic_DNA"/>
</dbReference>
<dbReference type="Gene3D" id="3.40.50.2300">
    <property type="match status" value="1"/>
</dbReference>
<dbReference type="InterPro" id="IPR011006">
    <property type="entry name" value="CheY-like_superfamily"/>
</dbReference>
<keyword evidence="4" id="KW-1185">Reference proteome</keyword>
<evidence type="ECO:0000256" key="1">
    <source>
        <dbReference type="PROSITE-ProRule" id="PRU00169"/>
    </source>
</evidence>
<protein>
    <submittedName>
        <fullName evidence="3">Response regulator receiver domain-containing protein</fullName>
    </submittedName>
</protein>
<dbReference type="SUPFAM" id="SSF52172">
    <property type="entry name" value="CheY-like"/>
    <property type="match status" value="1"/>
</dbReference>